<reference evidence="3 4" key="1">
    <citation type="submission" date="2015-10" db="EMBL/GenBank/DDBJ databases">
        <authorList>
            <person name="Gilbert D.G."/>
        </authorList>
    </citation>
    <scope>NUCLEOTIDE SEQUENCE [LARGE SCALE GENOMIC DNA]</scope>
    <source>
        <strain evidence="3">COMA1</strain>
    </source>
</reference>
<keyword evidence="4" id="KW-1185">Reference proteome</keyword>
<proteinExistence type="predicted"/>
<dbReference type="OrthoDB" id="9793332at2"/>
<protein>
    <submittedName>
        <fullName evidence="3">Uncharacterized protein</fullName>
    </submittedName>
</protein>
<evidence type="ECO:0000313" key="3">
    <source>
        <dbReference type="EMBL" id="CUS31902.1"/>
    </source>
</evidence>
<feature type="region of interest" description="Disordered" evidence="2">
    <location>
        <begin position="251"/>
        <end position="343"/>
    </location>
</feature>
<dbReference type="Proteomes" id="UP000199032">
    <property type="component" value="Unassembled WGS sequence"/>
</dbReference>
<gene>
    <name evidence="3" type="ORF">COMA1_10320</name>
</gene>
<feature type="coiled-coil region" evidence="1">
    <location>
        <begin position="141"/>
        <end position="178"/>
    </location>
</feature>
<dbReference type="AlphaFoldDB" id="A0A0S4L5A9"/>
<name>A0A0S4L5A9_9BACT</name>
<keyword evidence="1" id="KW-0175">Coiled coil</keyword>
<accession>A0A0S4L5A9</accession>
<evidence type="ECO:0000256" key="2">
    <source>
        <dbReference type="SAM" id="MobiDB-lite"/>
    </source>
</evidence>
<dbReference type="STRING" id="1742972.COMA1_10320"/>
<evidence type="ECO:0000313" key="4">
    <source>
        <dbReference type="Proteomes" id="UP000199032"/>
    </source>
</evidence>
<dbReference type="RefSeq" id="WP_090742788.1">
    <property type="nucleotide sequence ID" value="NZ_CZQA01000001.1"/>
</dbReference>
<organism evidence="3 4">
    <name type="scientific">Candidatus Nitrospira nitrosa</name>
    <dbReference type="NCBI Taxonomy" id="1742972"/>
    <lineage>
        <taxon>Bacteria</taxon>
        <taxon>Pseudomonadati</taxon>
        <taxon>Nitrospirota</taxon>
        <taxon>Nitrospiria</taxon>
        <taxon>Nitrospirales</taxon>
        <taxon>Nitrospiraceae</taxon>
        <taxon>Nitrospira</taxon>
    </lineage>
</organism>
<sequence length="343" mass="37161">MSGRFQQPSLPRYVALYKTCLLVSFLHIIAADFFLLPPAFAEPRVVNAQGEHRMGNRDTREDAIRLATEAAKRNALEQVATYLESVTIVNGMDVTKDEIRTYTAGLVLVLNQQISTTLDGDVVVIKADLLTQMDTEEVARAITALRENEDARVQLAELKQENEQLQEELQAANQALGTASTPDQVQQAALRRKEILNRVQSNAMVSQAWTNWVLVSPMGIPQGFLNSASGLFPANPHIAIAQQIIAYRQPHTAPAPPRPGSYPGRMPSHELVPPPGGSVGARPLNESIHRTPRGVPQGDRQPMGQSGQGFGGARRMPQGQSGLQQPGSPHRGAPSFGLPGGGR</sequence>
<evidence type="ECO:0000256" key="1">
    <source>
        <dbReference type="SAM" id="Coils"/>
    </source>
</evidence>
<feature type="compositionally biased region" description="Low complexity" evidence="2">
    <location>
        <begin position="317"/>
        <end position="329"/>
    </location>
</feature>
<dbReference type="EMBL" id="CZQA01000001">
    <property type="protein sequence ID" value="CUS31902.1"/>
    <property type="molecule type" value="Genomic_DNA"/>
</dbReference>